<feature type="transmembrane region" description="Helical" evidence="5">
    <location>
        <begin position="71"/>
        <end position="91"/>
    </location>
</feature>
<dbReference type="EMBL" id="SUMG01000021">
    <property type="protein sequence ID" value="NBG89300.1"/>
    <property type="molecule type" value="Genomic_DNA"/>
</dbReference>
<reference evidence="6 7" key="1">
    <citation type="submission" date="2019-04" db="EMBL/GenBank/DDBJ databases">
        <title>Isachenkonia alkalipeptolytica gen. nov. sp. nov. a new anaerobic, alkiliphilic organothrophic bacterium capable to reduce synthesized ferrihydrite isolated from a soda lake.</title>
        <authorList>
            <person name="Toshchakov S.V."/>
            <person name="Zavarzina D.G."/>
            <person name="Zhilina T.N."/>
            <person name="Kostrikina N.A."/>
            <person name="Kublanov I.V."/>
        </authorList>
    </citation>
    <scope>NUCLEOTIDE SEQUENCE [LARGE SCALE GENOMIC DNA]</scope>
    <source>
        <strain evidence="6 7">Z-1701</strain>
    </source>
</reference>
<organism evidence="6 7">
    <name type="scientific">Isachenkonia alkalipeptolytica</name>
    <dbReference type="NCBI Taxonomy" id="2565777"/>
    <lineage>
        <taxon>Bacteria</taxon>
        <taxon>Bacillati</taxon>
        <taxon>Bacillota</taxon>
        <taxon>Clostridia</taxon>
        <taxon>Eubacteriales</taxon>
        <taxon>Clostridiaceae</taxon>
        <taxon>Isachenkonia</taxon>
    </lineage>
</organism>
<keyword evidence="2 5" id="KW-0812">Transmembrane</keyword>
<dbReference type="PANTHER" id="PTHR12714:SF9">
    <property type="entry name" value="PROTEIN-S-ISOPRENYLCYSTEINE O-METHYLTRANSFERASE"/>
    <property type="match status" value="1"/>
</dbReference>
<evidence type="ECO:0008006" key="8">
    <source>
        <dbReference type="Google" id="ProtNLM"/>
    </source>
</evidence>
<keyword evidence="3 5" id="KW-1133">Transmembrane helix</keyword>
<feature type="transmembrane region" description="Helical" evidence="5">
    <location>
        <begin position="155"/>
        <end position="181"/>
    </location>
</feature>
<comment type="subcellular location">
    <subcellularLocation>
        <location evidence="1">Membrane</location>
        <topology evidence="1">Multi-pass membrane protein</topology>
    </subcellularLocation>
</comment>
<dbReference type="AlphaFoldDB" id="A0AA43XP94"/>
<protein>
    <recommendedName>
        <fullName evidence="8">Isoprenylcysteine carboxylmethyltransferase family protein</fullName>
    </recommendedName>
</protein>
<evidence type="ECO:0000256" key="1">
    <source>
        <dbReference type="ARBA" id="ARBA00004141"/>
    </source>
</evidence>
<feature type="transmembrane region" description="Helical" evidence="5">
    <location>
        <begin position="103"/>
        <end position="121"/>
    </location>
</feature>
<keyword evidence="7" id="KW-1185">Reference proteome</keyword>
<dbReference type="GO" id="GO:0004671">
    <property type="term" value="F:protein C-terminal S-isoprenylcysteine carboxyl O-methyltransferase activity"/>
    <property type="evidence" value="ECO:0007669"/>
    <property type="project" value="InterPro"/>
</dbReference>
<dbReference type="PANTHER" id="PTHR12714">
    <property type="entry name" value="PROTEIN-S ISOPRENYLCYSTEINE O-METHYLTRANSFERASE"/>
    <property type="match status" value="1"/>
</dbReference>
<evidence type="ECO:0000256" key="2">
    <source>
        <dbReference type="ARBA" id="ARBA00022692"/>
    </source>
</evidence>
<dbReference type="Pfam" id="PF04140">
    <property type="entry name" value="ICMT"/>
    <property type="match status" value="1"/>
</dbReference>
<feature type="transmembrane region" description="Helical" evidence="5">
    <location>
        <begin position="32"/>
        <end position="51"/>
    </location>
</feature>
<sequence>MLFKSKKTGNILKSCMKWIPMLKSRRLYMNPYLQWNLSYILFYSITALWLLELILFPSKNKSQDYKEQRSFYMLLLTIVSNVFITLLFTYYRVFQIQESPWNSLQSLGLIFCFGGIVLRYTSRLLPDKSFNRVAPMDKTQVPFRQGPYRVLRHPLYLGLFLLVLGVPTFFKNPVAMSFTVFSMARVLNRRMELKEKNMEMLLGETYRQWKKRRYRFIPFIY</sequence>
<evidence type="ECO:0000256" key="4">
    <source>
        <dbReference type="ARBA" id="ARBA00023136"/>
    </source>
</evidence>
<evidence type="ECO:0000313" key="7">
    <source>
        <dbReference type="Proteomes" id="UP000449710"/>
    </source>
</evidence>
<name>A0AA43XP94_9CLOT</name>
<dbReference type="InterPro" id="IPR007269">
    <property type="entry name" value="ICMT_MeTrfase"/>
</dbReference>
<gene>
    <name evidence="6" type="ORF">ISALK_12445</name>
</gene>
<keyword evidence="4 5" id="KW-0472">Membrane</keyword>
<comment type="caution">
    <text evidence="6">The sequence shown here is derived from an EMBL/GenBank/DDBJ whole genome shotgun (WGS) entry which is preliminary data.</text>
</comment>
<proteinExistence type="predicted"/>
<dbReference type="Proteomes" id="UP000449710">
    <property type="component" value="Unassembled WGS sequence"/>
</dbReference>
<evidence type="ECO:0000256" key="3">
    <source>
        <dbReference type="ARBA" id="ARBA00022989"/>
    </source>
</evidence>
<accession>A0AA43XP94</accession>
<evidence type="ECO:0000313" key="6">
    <source>
        <dbReference type="EMBL" id="NBG89300.1"/>
    </source>
</evidence>
<evidence type="ECO:0000256" key="5">
    <source>
        <dbReference type="SAM" id="Phobius"/>
    </source>
</evidence>
<dbReference type="GO" id="GO:0016020">
    <property type="term" value="C:membrane"/>
    <property type="evidence" value="ECO:0007669"/>
    <property type="project" value="UniProtKB-SubCell"/>
</dbReference>
<dbReference type="Gene3D" id="1.20.120.1630">
    <property type="match status" value="1"/>
</dbReference>